<evidence type="ECO:0000313" key="1">
    <source>
        <dbReference type="EMBL" id="GAD26442.1"/>
    </source>
</evidence>
<dbReference type="EMBL" id="BASM01000016">
    <property type="protein sequence ID" value="GAD26442.1"/>
    <property type="molecule type" value="Genomic_DNA"/>
</dbReference>
<proteinExistence type="predicted"/>
<organism evidence="1 2">
    <name type="scientific">Gluconobacter thailandicus NBRC 3257</name>
    <dbReference type="NCBI Taxonomy" id="1381097"/>
    <lineage>
        <taxon>Bacteria</taxon>
        <taxon>Pseudomonadati</taxon>
        <taxon>Pseudomonadota</taxon>
        <taxon>Alphaproteobacteria</taxon>
        <taxon>Acetobacterales</taxon>
        <taxon>Acetobacteraceae</taxon>
        <taxon>Gluconobacter</taxon>
    </lineage>
</organism>
<sequence length="97" mass="10818">MAKVGKVQQASTLTTVERQRFEMLEAMLLNLRRAVAMVLVNGIDGNQDTLEEKAGELTAMLNIMEKRGDLRPGCLIKKCQDVADQLDEDISKHCLQS</sequence>
<keyword evidence="2" id="KW-1185">Reference proteome</keyword>
<name>A0ABQ0IW46_GLUTH</name>
<evidence type="ECO:0000313" key="2">
    <source>
        <dbReference type="Proteomes" id="UP000018209"/>
    </source>
</evidence>
<gene>
    <name evidence="1" type="ORF">NBRC3257_1441</name>
</gene>
<reference evidence="1 2" key="1">
    <citation type="submission" date="2013-08" db="EMBL/GenBank/DDBJ databases">
        <title>Gluconobacter thailandicus NBRC 3257 whole genome sequence.</title>
        <authorList>
            <person name="Matsutani M."/>
            <person name="Yakushi T."/>
            <person name="Matsushita K."/>
        </authorList>
    </citation>
    <scope>NUCLEOTIDE SEQUENCE [LARGE SCALE GENOMIC DNA]</scope>
    <source>
        <strain evidence="1 2">NBRC 3257</strain>
    </source>
</reference>
<dbReference type="Proteomes" id="UP000018209">
    <property type="component" value="Unassembled WGS sequence"/>
</dbReference>
<comment type="caution">
    <text evidence="1">The sequence shown here is derived from an EMBL/GenBank/DDBJ whole genome shotgun (WGS) entry which is preliminary data.</text>
</comment>
<accession>A0ABQ0IW46</accession>
<protein>
    <submittedName>
        <fullName evidence="1">Uncharacterized protein</fullName>
    </submittedName>
</protein>